<gene>
    <name evidence="3" type="ORF">B0J11DRAFT_618411</name>
</gene>
<reference evidence="3" key="1">
    <citation type="journal article" date="2021" name="Nat. Commun.">
        <title>Genetic determinants of endophytism in the Arabidopsis root mycobiome.</title>
        <authorList>
            <person name="Mesny F."/>
            <person name="Miyauchi S."/>
            <person name="Thiergart T."/>
            <person name="Pickel B."/>
            <person name="Atanasova L."/>
            <person name="Karlsson M."/>
            <person name="Huettel B."/>
            <person name="Barry K.W."/>
            <person name="Haridas S."/>
            <person name="Chen C."/>
            <person name="Bauer D."/>
            <person name="Andreopoulos W."/>
            <person name="Pangilinan J."/>
            <person name="LaButti K."/>
            <person name="Riley R."/>
            <person name="Lipzen A."/>
            <person name="Clum A."/>
            <person name="Drula E."/>
            <person name="Henrissat B."/>
            <person name="Kohler A."/>
            <person name="Grigoriev I.V."/>
            <person name="Martin F.M."/>
            <person name="Hacquard S."/>
        </authorList>
    </citation>
    <scope>NUCLEOTIDE SEQUENCE</scope>
    <source>
        <strain evidence="3">MPI-CAGE-CH-0243</strain>
    </source>
</reference>
<name>A0A9P9DBN1_9PLEO</name>
<keyword evidence="2" id="KW-0812">Transmembrane</keyword>
<protein>
    <submittedName>
        <fullName evidence="3">Uncharacterized protein</fullName>
    </submittedName>
</protein>
<feature type="transmembrane region" description="Helical" evidence="2">
    <location>
        <begin position="346"/>
        <end position="369"/>
    </location>
</feature>
<feature type="transmembrane region" description="Helical" evidence="2">
    <location>
        <begin position="123"/>
        <end position="139"/>
    </location>
</feature>
<dbReference type="AlphaFoldDB" id="A0A9P9DBN1"/>
<feature type="transmembrane region" description="Helical" evidence="2">
    <location>
        <begin position="280"/>
        <end position="306"/>
    </location>
</feature>
<proteinExistence type="predicted"/>
<keyword evidence="2" id="KW-1133">Transmembrane helix</keyword>
<organism evidence="3 4">
    <name type="scientific">Dendryphion nanum</name>
    <dbReference type="NCBI Taxonomy" id="256645"/>
    <lineage>
        <taxon>Eukaryota</taxon>
        <taxon>Fungi</taxon>
        <taxon>Dikarya</taxon>
        <taxon>Ascomycota</taxon>
        <taxon>Pezizomycotina</taxon>
        <taxon>Dothideomycetes</taxon>
        <taxon>Pleosporomycetidae</taxon>
        <taxon>Pleosporales</taxon>
        <taxon>Torulaceae</taxon>
        <taxon>Dendryphion</taxon>
    </lineage>
</organism>
<evidence type="ECO:0000313" key="3">
    <source>
        <dbReference type="EMBL" id="KAH7116032.1"/>
    </source>
</evidence>
<sequence>MTPLVPDTSDIELDELSTSSSSNTRNTNTTSTPSTSVTSSISTTTPQSSSSVATSRPSSPSSVRSSLTLDAATVSVGPHSPPASFQNGPQTPANPTLGSRLLLLLKKSAKVALSKLKLFDRNIAFGAFIIAGIISYPTFKSWQVGRWTAQKDYLQYCKESLEKLVGKERQYCQFVTDHGLDRPPGLFIRSTQKEKSTIFHSVVFDQLFRRTIVAANASTTLPEQEQPVLKSSSDIPFAVAIVIWTYYVTFYIGVSEAHRRKWPIPVFLHYQRITEFKKRIWVGVSWVFLFAGLMSPILSTISWYVVSHSQAADDVYLSYCKGLRLEGKFDKDCNFFLQKVAQNISYPLYVSSLTISFILSSLFSFCVVLEPILRIMFSREYGRVPSEYVELPSYRVTREFPL</sequence>
<evidence type="ECO:0000256" key="2">
    <source>
        <dbReference type="SAM" id="Phobius"/>
    </source>
</evidence>
<keyword evidence="4" id="KW-1185">Reference proteome</keyword>
<evidence type="ECO:0000313" key="4">
    <source>
        <dbReference type="Proteomes" id="UP000700596"/>
    </source>
</evidence>
<accession>A0A9P9DBN1</accession>
<feature type="transmembrane region" description="Helical" evidence="2">
    <location>
        <begin position="235"/>
        <end position="254"/>
    </location>
</feature>
<dbReference type="EMBL" id="JAGMWT010000015">
    <property type="protein sequence ID" value="KAH7116032.1"/>
    <property type="molecule type" value="Genomic_DNA"/>
</dbReference>
<dbReference type="Proteomes" id="UP000700596">
    <property type="component" value="Unassembled WGS sequence"/>
</dbReference>
<feature type="compositionally biased region" description="Low complexity" evidence="1">
    <location>
        <begin position="17"/>
        <end position="64"/>
    </location>
</feature>
<feature type="region of interest" description="Disordered" evidence="1">
    <location>
        <begin position="1"/>
        <end position="64"/>
    </location>
</feature>
<keyword evidence="2" id="KW-0472">Membrane</keyword>
<evidence type="ECO:0000256" key="1">
    <source>
        <dbReference type="SAM" id="MobiDB-lite"/>
    </source>
</evidence>
<comment type="caution">
    <text evidence="3">The sequence shown here is derived from an EMBL/GenBank/DDBJ whole genome shotgun (WGS) entry which is preliminary data.</text>
</comment>